<dbReference type="RefSeq" id="WP_337716791.1">
    <property type="nucleotide sequence ID" value="NZ_JBBEUB010000004.1"/>
</dbReference>
<name>A0ABU8NMR5_9SPHI</name>
<dbReference type="SUPFAM" id="SSF48230">
    <property type="entry name" value="Chondroitin AC/alginate lyase"/>
    <property type="match status" value="1"/>
</dbReference>
<dbReference type="Gene3D" id="1.50.10.100">
    <property type="entry name" value="Chondroitin AC/alginate lyase"/>
    <property type="match status" value="1"/>
</dbReference>
<evidence type="ECO:0000313" key="1">
    <source>
        <dbReference type="EMBL" id="MEJ2903539.1"/>
    </source>
</evidence>
<gene>
    <name evidence="1" type="ORF">WAE58_13930</name>
</gene>
<dbReference type="EMBL" id="JBBEUB010000004">
    <property type="protein sequence ID" value="MEJ2903539.1"/>
    <property type="molecule type" value="Genomic_DNA"/>
</dbReference>
<sequence length="644" mass="72276">MRLVYRIMTTGLIIFLFAIGGSIVSAQSLKNTVYDNSKPIVQVQPLDMRRVDQIVAMLPDKPFGFGDSYKNRKAWDMLFKSGKYNSVISSADSSLNLSFPAWSDDDYLAYWTKGTSVPGKNMLQKRLLWLTWYVFAECLTDKGKYTRAAENALLELCRQKSWVNPTHDYNKVNFEGKKYLVELSAVSYAQHIAQALYLLDDKIDQKVKEEAIKAVQERVFDPVLNSIATGNNENFFLTNTNNFNAVCLSGTVGAAETIINDKTERAKFIAIAERYHKNGIQGFLPDGYCTEGLGYYNYGFGNFVLLRETVYKSTGGKIDLFADPKVKLMAEFLPKTVIIHGVFPSIGDCRPYTQPSPFILFYVNRNLGVDISEFKNVVFPDRPVDLATSILSVFPEKVSAKQLPIKESESDLRSYFDQAGVLTVRPAAASEMDMGVAIKGGNNNEHHNHNDVGSFSIVVGDEVLMGDPGIIPYTSKTFGPERYSYKTIASYGHPVPLIAGQQQIPGAAAKGNVLSTSFTNEQDKMVMDIASAYPVEELKKLEREFIYNRKHNGFFSVTDHFAFSEDQSYETALITRGSWKRINANQIEITGKKDKLFITIVTKEAFEIKSEELSEGGKPYTRLALRFKKPVKEGTVVTIFKPYK</sequence>
<dbReference type="Proteomes" id="UP001378956">
    <property type="component" value="Unassembled WGS sequence"/>
</dbReference>
<protein>
    <recommendedName>
        <fullName evidence="3">Heparinase II/III-like protein</fullName>
    </recommendedName>
</protein>
<dbReference type="PANTHER" id="PTHR38045">
    <property type="entry name" value="CHROMOSOME 1, WHOLE GENOME SHOTGUN SEQUENCE"/>
    <property type="match status" value="1"/>
</dbReference>
<dbReference type="InterPro" id="IPR008929">
    <property type="entry name" value="Chondroitin_lyas"/>
</dbReference>
<evidence type="ECO:0000313" key="2">
    <source>
        <dbReference type="Proteomes" id="UP001378956"/>
    </source>
</evidence>
<reference evidence="1 2" key="1">
    <citation type="submission" date="2024-03" db="EMBL/GenBank/DDBJ databases">
        <title>Sequence of Lycoming College Course Isolates.</title>
        <authorList>
            <person name="Plotts O."/>
            <person name="Newman J."/>
        </authorList>
    </citation>
    <scope>NUCLEOTIDE SEQUENCE [LARGE SCALE GENOMIC DNA]</scope>
    <source>
        <strain evidence="1 2">CJB-3</strain>
    </source>
</reference>
<accession>A0ABU8NMR5</accession>
<dbReference type="Gene3D" id="2.70.98.70">
    <property type="match status" value="1"/>
</dbReference>
<evidence type="ECO:0008006" key="3">
    <source>
        <dbReference type="Google" id="ProtNLM"/>
    </source>
</evidence>
<comment type="caution">
    <text evidence="1">The sequence shown here is derived from an EMBL/GenBank/DDBJ whole genome shotgun (WGS) entry which is preliminary data.</text>
</comment>
<organism evidence="1 2">
    <name type="scientific">Pedobacter panaciterrae</name>
    <dbReference type="NCBI Taxonomy" id="363849"/>
    <lineage>
        <taxon>Bacteria</taxon>
        <taxon>Pseudomonadati</taxon>
        <taxon>Bacteroidota</taxon>
        <taxon>Sphingobacteriia</taxon>
        <taxon>Sphingobacteriales</taxon>
        <taxon>Sphingobacteriaceae</taxon>
        <taxon>Pedobacter</taxon>
    </lineage>
</organism>
<keyword evidence="2" id="KW-1185">Reference proteome</keyword>
<dbReference type="PANTHER" id="PTHR38045:SF1">
    <property type="entry name" value="HEPARINASE II_III-LIKE PROTEIN"/>
    <property type="match status" value="1"/>
</dbReference>
<proteinExistence type="predicted"/>